<proteinExistence type="predicted"/>
<dbReference type="InterPro" id="IPR009057">
    <property type="entry name" value="Homeodomain-like_sf"/>
</dbReference>
<evidence type="ECO:0000256" key="2">
    <source>
        <dbReference type="ARBA" id="ARBA00023125"/>
    </source>
</evidence>
<dbReference type="Pfam" id="PF12833">
    <property type="entry name" value="HTH_18"/>
    <property type="match status" value="1"/>
</dbReference>
<dbReference type="EMBL" id="QJVJ01000009">
    <property type="protein sequence ID" value="PYI52502.1"/>
    <property type="molecule type" value="Genomic_DNA"/>
</dbReference>
<dbReference type="Gene3D" id="1.10.10.60">
    <property type="entry name" value="Homeodomain-like"/>
    <property type="match status" value="1"/>
</dbReference>
<dbReference type="Pfam" id="PF20240">
    <property type="entry name" value="DUF6597"/>
    <property type="match status" value="1"/>
</dbReference>
<dbReference type="GO" id="GO:0003700">
    <property type="term" value="F:DNA-binding transcription factor activity"/>
    <property type="evidence" value="ECO:0007669"/>
    <property type="project" value="InterPro"/>
</dbReference>
<keyword evidence="2" id="KW-0238">DNA-binding</keyword>
<dbReference type="SUPFAM" id="SSF46689">
    <property type="entry name" value="Homeodomain-like"/>
    <property type="match status" value="2"/>
</dbReference>
<dbReference type="PANTHER" id="PTHR46796">
    <property type="entry name" value="HTH-TYPE TRANSCRIPTIONAL ACTIVATOR RHAS-RELATED"/>
    <property type="match status" value="1"/>
</dbReference>
<accession>A0A2V5K1L1</accession>
<evidence type="ECO:0000256" key="3">
    <source>
        <dbReference type="ARBA" id="ARBA00023163"/>
    </source>
</evidence>
<organism evidence="5 6">
    <name type="scientific">Paenibacillus flagellatus</name>
    <dbReference type="NCBI Taxonomy" id="2211139"/>
    <lineage>
        <taxon>Bacteria</taxon>
        <taxon>Bacillati</taxon>
        <taxon>Bacillota</taxon>
        <taxon>Bacilli</taxon>
        <taxon>Bacillales</taxon>
        <taxon>Paenibacillaceae</taxon>
        <taxon>Paenibacillus</taxon>
    </lineage>
</organism>
<dbReference type="Proteomes" id="UP000247476">
    <property type="component" value="Unassembled WGS sequence"/>
</dbReference>
<feature type="domain" description="HTH araC/xylS-type" evidence="4">
    <location>
        <begin position="163"/>
        <end position="265"/>
    </location>
</feature>
<keyword evidence="1" id="KW-0805">Transcription regulation</keyword>
<dbReference type="GO" id="GO:0043565">
    <property type="term" value="F:sequence-specific DNA binding"/>
    <property type="evidence" value="ECO:0007669"/>
    <property type="project" value="InterPro"/>
</dbReference>
<dbReference type="PROSITE" id="PS01124">
    <property type="entry name" value="HTH_ARAC_FAMILY_2"/>
    <property type="match status" value="1"/>
</dbReference>
<evidence type="ECO:0000313" key="6">
    <source>
        <dbReference type="Proteomes" id="UP000247476"/>
    </source>
</evidence>
<evidence type="ECO:0000313" key="5">
    <source>
        <dbReference type="EMBL" id="PYI52502.1"/>
    </source>
</evidence>
<comment type="caution">
    <text evidence="5">The sequence shown here is derived from an EMBL/GenBank/DDBJ whole genome shotgun (WGS) entry which is preliminary data.</text>
</comment>
<evidence type="ECO:0000259" key="4">
    <source>
        <dbReference type="PROSITE" id="PS01124"/>
    </source>
</evidence>
<reference evidence="5 6" key="1">
    <citation type="submission" date="2018-05" db="EMBL/GenBank/DDBJ databases">
        <title>Paenibacillus flagellatus sp. nov., isolated from selenium mineral soil.</title>
        <authorList>
            <person name="Dai X."/>
        </authorList>
    </citation>
    <scope>NUCLEOTIDE SEQUENCE [LARGE SCALE GENOMIC DNA]</scope>
    <source>
        <strain evidence="5 6">DXL2</strain>
    </source>
</reference>
<keyword evidence="3" id="KW-0804">Transcription</keyword>
<dbReference type="SMART" id="SM00342">
    <property type="entry name" value="HTH_ARAC"/>
    <property type="match status" value="1"/>
</dbReference>
<protein>
    <submittedName>
        <fullName evidence="5">AraC family transcriptional regulator</fullName>
    </submittedName>
</protein>
<sequence length="275" mass="30215">MGGSVMLVRTYVPSAPLSSHIDMFWHMEGYAPSHGKELTLPDGTVELVIDLRGSRNVLYDRYGRAIDLGAAIVCGPHSEPFAIDTSSGTSAIGIHFKPGGASPFLRAPLDELHNRHLDLELLWGAGANELRDELAEAGTPEARFRLLEARLLRRYDVRLAERHPAVSYALRLLDEPGEPLAIADLTGRIGMNPDRFLRLFKSEVGMTPKRYARLRRFQHVLGLLQAGGPADGAALAAACGYYDQSHFIKDFQAFAGRSPTGYRPAADRHPNHVVL</sequence>
<dbReference type="AlphaFoldDB" id="A0A2V5K1L1"/>
<gene>
    <name evidence="5" type="ORF">DLM86_20205</name>
</gene>
<dbReference type="InterPro" id="IPR018060">
    <property type="entry name" value="HTH_AraC"/>
</dbReference>
<dbReference type="PANTHER" id="PTHR46796:SF15">
    <property type="entry name" value="BLL1074 PROTEIN"/>
    <property type="match status" value="1"/>
</dbReference>
<evidence type="ECO:0000256" key="1">
    <source>
        <dbReference type="ARBA" id="ARBA00023015"/>
    </source>
</evidence>
<dbReference type="InterPro" id="IPR050204">
    <property type="entry name" value="AraC_XylS_family_regulators"/>
</dbReference>
<name>A0A2V5K1L1_9BACL</name>
<dbReference type="InterPro" id="IPR046532">
    <property type="entry name" value="DUF6597"/>
</dbReference>
<keyword evidence="6" id="KW-1185">Reference proteome</keyword>